<dbReference type="Proteomes" id="UP001434337">
    <property type="component" value="Chromosome"/>
</dbReference>
<evidence type="ECO:0000259" key="3">
    <source>
        <dbReference type="Pfam" id="PF08797"/>
    </source>
</evidence>
<dbReference type="Gene3D" id="3.30.70.2330">
    <property type="match status" value="1"/>
</dbReference>
<reference evidence="4 5" key="1">
    <citation type="journal article" date="2023" name="Environ Microbiome">
        <title>A coral-associated actinobacterium mitigates coral bleaching under heat stress.</title>
        <authorList>
            <person name="Li J."/>
            <person name="Zou Y."/>
            <person name="Li Q."/>
            <person name="Zhang J."/>
            <person name="Bourne D.G."/>
            <person name="Lyu Y."/>
            <person name="Liu C."/>
            <person name="Zhang S."/>
        </authorList>
    </citation>
    <scope>NUCLEOTIDE SEQUENCE [LARGE SCALE GENOMIC DNA]</scope>
    <source>
        <strain evidence="4 5">SCSIO 13291</strain>
    </source>
</reference>
<proteinExistence type="predicted"/>
<protein>
    <recommendedName>
        <fullName evidence="3">HIRAN domain-containing protein</fullName>
    </recommendedName>
</protein>
<evidence type="ECO:0000256" key="1">
    <source>
        <dbReference type="ARBA" id="ARBA00022723"/>
    </source>
</evidence>
<evidence type="ECO:0000313" key="4">
    <source>
        <dbReference type="EMBL" id="WZW98470.1"/>
    </source>
</evidence>
<dbReference type="EMBL" id="CP115965">
    <property type="protein sequence ID" value="WZW98470.1"/>
    <property type="molecule type" value="Genomic_DNA"/>
</dbReference>
<evidence type="ECO:0000313" key="5">
    <source>
        <dbReference type="Proteomes" id="UP001434337"/>
    </source>
</evidence>
<dbReference type="InterPro" id="IPR014905">
    <property type="entry name" value="HIRAN"/>
</dbReference>
<keyword evidence="2" id="KW-0378">Hydrolase</keyword>
<dbReference type="Pfam" id="PF08797">
    <property type="entry name" value="HIRAN"/>
    <property type="match status" value="1"/>
</dbReference>
<keyword evidence="5" id="KW-1185">Reference proteome</keyword>
<organism evidence="4 5">
    <name type="scientific">Propioniciclava soli</name>
    <dbReference type="NCBI Taxonomy" id="2775081"/>
    <lineage>
        <taxon>Bacteria</taxon>
        <taxon>Bacillati</taxon>
        <taxon>Actinomycetota</taxon>
        <taxon>Actinomycetes</taxon>
        <taxon>Propionibacteriales</taxon>
        <taxon>Propionibacteriaceae</taxon>
        <taxon>Propioniciclava</taxon>
    </lineage>
</organism>
<evidence type="ECO:0000256" key="2">
    <source>
        <dbReference type="ARBA" id="ARBA00022801"/>
    </source>
</evidence>
<sequence>MTREIVPIGRFTRDGQGFGFSYTRAAEDVQGFRPLPGLTNLHARYEDTQIPAVFNQRVMSPDRPDYGEYMQTLGLADGLATPWEQIVESGGDRAGDTLQFMPVPAVIEGRARARFLANGFSHIPDAPRHFAGRTVDVTREAQEAALGGLQVGDRVLLEPELYNPEDPNAILLTVSGIPLGWVPRALSASLRPLVESQNCFATVHRRGLPGTPYHLRLAVDLDTPVPLGFRFDTDGRWEPLAG</sequence>
<name>A0ABZ3C6Q3_9ACTN</name>
<gene>
    <name evidence="4" type="ORF">PCC79_16515</name>
</gene>
<keyword evidence="1" id="KW-0479">Metal-binding</keyword>
<dbReference type="RefSeq" id="WP_342372502.1">
    <property type="nucleotide sequence ID" value="NZ_CP115965.1"/>
</dbReference>
<accession>A0ABZ3C6Q3</accession>
<feature type="domain" description="HIRAN" evidence="3">
    <location>
        <begin position="147"/>
        <end position="201"/>
    </location>
</feature>